<feature type="compositionally biased region" description="Polar residues" evidence="14">
    <location>
        <begin position="716"/>
        <end position="729"/>
    </location>
</feature>
<keyword evidence="8" id="KW-0539">Nucleus</keyword>
<dbReference type="PANTHER" id="PTHR43806">
    <property type="entry name" value="PEPTIDASE S8"/>
    <property type="match status" value="1"/>
</dbReference>
<evidence type="ECO:0000256" key="2">
    <source>
        <dbReference type="ARBA" id="ARBA00011073"/>
    </source>
</evidence>
<feature type="region of interest" description="Disordered" evidence="14">
    <location>
        <begin position="637"/>
        <end position="729"/>
    </location>
</feature>
<comment type="subcellular location">
    <subcellularLocation>
        <location evidence="1">Nucleus</location>
        <location evidence="1">Nucleolus</location>
    </subcellularLocation>
</comment>
<dbReference type="InterPro" id="IPR036852">
    <property type="entry name" value="Peptidase_S8/S53_dom_sf"/>
</dbReference>
<feature type="active site" description="Charge relay system" evidence="12">
    <location>
        <position position="370"/>
    </location>
</feature>
<evidence type="ECO:0000256" key="12">
    <source>
        <dbReference type="PROSITE-ProRule" id="PRU01240"/>
    </source>
</evidence>
<dbReference type="InterPro" id="IPR015500">
    <property type="entry name" value="Peptidase_S8_subtilisin-rel"/>
</dbReference>
<dbReference type="InterPro" id="IPR029060">
    <property type="entry name" value="PIN-like_dom_sf"/>
</dbReference>
<name>A0A6C1EF13_SACPS</name>
<dbReference type="InterPro" id="IPR022398">
    <property type="entry name" value="Peptidase_S8_His-AS"/>
</dbReference>
<gene>
    <name evidence="18" type="primary">YSP3_2</name>
    <name evidence="18" type="ORF">GRS66_010688</name>
</gene>
<feature type="signal peptide" evidence="15">
    <location>
        <begin position="1"/>
        <end position="25"/>
    </location>
</feature>
<accession>A0A6C1EF13</accession>
<evidence type="ECO:0000256" key="9">
    <source>
        <dbReference type="ARBA" id="ARBA00037300"/>
    </source>
</evidence>
<dbReference type="FunFam" id="3.40.50.1010:FF:000006">
    <property type="entry name" value="rRNA-processing protein UTP23 homolog"/>
    <property type="match status" value="1"/>
</dbReference>
<dbReference type="InterPro" id="IPR000209">
    <property type="entry name" value="Peptidase_S8/S53_dom"/>
</dbReference>
<dbReference type="InterPro" id="IPR050131">
    <property type="entry name" value="Peptidase_S8_subtilisin-like"/>
</dbReference>
<dbReference type="EMBL" id="CP049012">
    <property type="protein sequence ID" value="QID87988.1"/>
    <property type="molecule type" value="Genomic_DNA"/>
</dbReference>
<dbReference type="Pfam" id="PF24779">
    <property type="entry name" value="UTP23_sensor"/>
    <property type="match status" value="1"/>
</dbReference>
<dbReference type="SUPFAM" id="SSF52743">
    <property type="entry name" value="Subtilisin-like"/>
    <property type="match status" value="1"/>
</dbReference>
<dbReference type="Pfam" id="PF00082">
    <property type="entry name" value="Peptidase_S8"/>
    <property type="match status" value="1"/>
</dbReference>
<dbReference type="InterPro" id="IPR023828">
    <property type="entry name" value="Peptidase_S8_Ser-AS"/>
</dbReference>
<dbReference type="GO" id="GO:0030435">
    <property type="term" value="P:sporulation resulting in formation of a cellular spore"/>
    <property type="evidence" value="ECO:0007669"/>
    <property type="project" value="UniProtKB-ARBA"/>
</dbReference>
<evidence type="ECO:0000256" key="1">
    <source>
        <dbReference type="ARBA" id="ARBA00004604"/>
    </source>
</evidence>
<keyword evidence="4" id="KW-0698">rRNA processing</keyword>
<evidence type="ECO:0000256" key="7">
    <source>
        <dbReference type="ARBA" id="ARBA00022825"/>
    </source>
</evidence>
<dbReference type="GO" id="GO:0006364">
    <property type="term" value="P:rRNA processing"/>
    <property type="evidence" value="ECO:0007669"/>
    <property type="project" value="UniProtKB-KW"/>
</dbReference>
<dbReference type="FunFam" id="3.40.50.200:FF:000007">
    <property type="entry name" value="Subtilisin-like serine protease"/>
    <property type="match status" value="1"/>
</dbReference>
<reference evidence="18 19" key="1">
    <citation type="journal article" date="2019" name="BMC Genomics">
        <title>Chromosome level assembly and comparative genome analysis confirm lager-brewing yeasts originated from a single hybridization.</title>
        <authorList>
            <person name="Salazar A.N."/>
            <person name="Gorter de Vries A.R."/>
            <person name="van den Broek M."/>
            <person name="Brouwers N."/>
            <person name="de la Torre Cortes P."/>
            <person name="Kuijpers N.G.A."/>
            <person name="Daran J.G."/>
            <person name="Abeel T."/>
        </authorList>
    </citation>
    <scope>NUCLEOTIDE SEQUENCE [LARGE SCALE GENOMIC DNA]</scope>
    <source>
        <strain evidence="18 19">CBS 1483</strain>
    </source>
</reference>
<evidence type="ECO:0000313" key="18">
    <source>
        <dbReference type="EMBL" id="QID87988.1"/>
    </source>
</evidence>
<dbReference type="CDD" id="cd09865">
    <property type="entry name" value="PIN_ScUtp23p-like"/>
    <property type="match status" value="1"/>
</dbReference>
<dbReference type="Proteomes" id="UP000501346">
    <property type="component" value="Chromosome SeXV-SeVIII"/>
</dbReference>
<dbReference type="InterPro" id="IPR034193">
    <property type="entry name" value="PCSK9_ProteinaseK-like"/>
</dbReference>
<evidence type="ECO:0000256" key="3">
    <source>
        <dbReference type="ARBA" id="ARBA00022517"/>
    </source>
</evidence>
<proteinExistence type="inferred from homology"/>
<evidence type="ECO:0000256" key="5">
    <source>
        <dbReference type="ARBA" id="ARBA00022670"/>
    </source>
</evidence>
<sequence>MKLSTVLLALCAGCSLCMFIPGFDGIVHFTESNGDFRNAKGQKGLGQQETGNFHLQEQKVIQKAESLPYRYIIAFREDSSLQCIESHKRMIQEMQKESVSYTGYFTEEVIKRALQDPIIKFIEQESTVKASNSSSQEEAPWGLHRISHREKAKYGQDLEYLYEDAAGRGVKSYVLDTGIDIDHEDFEGRAVWGAVIPDNDEASDLNGHGTHCAGIIGSRHFGVTKNTNLVAVKVLRSNGEGTVSDVIKGIEFVVQDHIDSSKKGGPKFKGSTANLSLGSSKSPAMEMAVDAAVESGVHFAIAAGNEDEDACLSSPAGAEKSITVGASTFSDDRAFFSDWGTCVDVFAPGVNILSTYIGSRNASLSLSGTSMAAPHVAGILSYFLSLQPSSDSDFFDGTVSPQQLKEKIINFSTQGVLGDVGEETPNRLIYNGGGKKLDNFCISKIISDKLEVKDISATKPTTASTSKTSRMRQKRAKSYRKQLLVYSHTFKFREPYQVLVDNQLVSECNGSNFDLPSGLKRTLQADVKVMITQCCIQALYETRNEGAIDLAKQFERRRCNHSFKDPKSPAECIQSVVNVNGANKHRYVVASQDIDLRRKLRTVPGVPLIHLTRSVMIMEPLSTASAKASKMTEEQKLYKGLNDPNIEKAEANSKGSEKESTPKKRKAGPKAPNPLSMKKKKKSGPSDDEVKDKDDASKDKKRRRRRHKSNADDSVASRTPVVQKQSASD</sequence>
<evidence type="ECO:0000259" key="17">
    <source>
        <dbReference type="Pfam" id="PF24779"/>
    </source>
</evidence>
<dbReference type="GO" id="GO:0006508">
    <property type="term" value="P:proteolysis"/>
    <property type="evidence" value="ECO:0007669"/>
    <property type="project" value="UniProtKB-KW"/>
</dbReference>
<dbReference type="InterPro" id="IPR057776">
    <property type="entry name" value="UTP23_sensor"/>
</dbReference>
<keyword evidence="15" id="KW-0732">Signal</keyword>
<keyword evidence="19" id="KW-1185">Reference proteome</keyword>
<evidence type="ECO:0000259" key="16">
    <source>
        <dbReference type="Pfam" id="PF00082"/>
    </source>
</evidence>
<keyword evidence="7 12" id="KW-0720">Serine protease</keyword>
<dbReference type="GO" id="GO:0004252">
    <property type="term" value="F:serine-type endopeptidase activity"/>
    <property type="evidence" value="ECO:0007669"/>
    <property type="project" value="UniProtKB-UniRule"/>
</dbReference>
<evidence type="ECO:0000256" key="4">
    <source>
        <dbReference type="ARBA" id="ARBA00022552"/>
    </source>
</evidence>
<evidence type="ECO:0000256" key="10">
    <source>
        <dbReference type="ARBA" id="ARBA00038503"/>
    </source>
</evidence>
<dbReference type="PANTHER" id="PTHR43806:SF11">
    <property type="entry name" value="CEREVISIN-RELATED"/>
    <property type="match status" value="1"/>
</dbReference>
<keyword evidence="5 12" id="KW-0645">Protease</keyword>
<dbReference type="Gene3D" id="3.40.50.1010">
    <property type="entry name" value="5'-nuclease"/>
    <property type="match status" value="1"/>
</dbReference>
<dbReference type="PROSITE" id="PS00138">
    <property type="entry name" value="SUBTILASE_SER"/>
    <property type="match status" value="1"/>
</dbReference>
<feature type="compositionally biased region" description="Basic residues" evidence="14">
    <location>
        <begin position="699"/>
        <end position="708"/>
    </location>
</feature>
<feature type="chain" id="PRO_5025405514" description="U three protein 23" evidence="15">
    <location>
        <begin position="26"/>
        <end position="729"/>
    </location>
</feature>
<comment type="function">
    <text evidence="9">Involved in rRNA-processing and ribosome biogenesis.</text>
</comment>
<dbReference type="PRINTS" id="PR00723">
    <property type="entry name" value="SUBTILISIN"/>
</dbReference>
<keyword evidence="6 12" id="KW-0378">Hydrolase</keyword>
<evidence type="ECO:0000313" key="19">
    <source>
        <dbReference type="Proteomes" id="UP000501346"/>
    </source>
</evidence>
<feature type="compositionally biased region" description="Basic and acidic residues" evidence="14">
    <location>
        <begin position="684"/>
        <end position="698"/>
    </location>
</feature>
<evidence type="ECO:0000256" key="6">
    <source>
        <dbReference type="ARBA" id="ARBA00022801"/>
    </source>
</evidence>
<dbReference type="CDD" id="cd04077">
    <property type="entry name" value="Peptidases_S8_PCSK9_ProteinaseK_like"/>
    <property type="match status" value="1"/>
</dbReference>
<dbReference type="OrthoDB" id="25675at2759"/>
<evidence type="ECO:0000256" key="8">
    <source>
        <dbReference type="ARBA" id="ARBA00023242"/>
    </source>
</evidence>
<dbReference type="PROSITE" id="PS51892">
    <property type="entry name" value="SUBTILASE"/>
    <property type="match status" value="1"/>
</dbReference>
<feature type="compositionally biased region" description="Basic and acidic residues" evidence="14">
    <location>
        <begin position="645"/>
        <end position="662"/>
    </location>
</feature>
<evidence type="ECO:0000256" key="13">
    <source>
        <dbReference type="RuleBase" id="RU003355"/>
    </source>
</evidence>
<dbReference type="PROSITE" id="PS00137">
    <property type="entry name" value="SUBTILASE_HIS"/>
    <property type="match status" value="1"/>
</dbReference>
<dbReference type="GO" id="GO:0032040">
    <property type="term" value="C:small-subunit processome"/>
    <property type="evidence" value="ECO:0007669"/>
    <property type="project" value="InterPro"/>
</dbReference>
<dbReference type="InterPro" id="IPR023827">
    <property type="entry name" value="Peptidase_S8_Asp-AS"/>
</dbReference>
<keyword evidence="3" id="KW-0690">Ribosome biogenesis</keyword>
<evidence type="ECO:0000256" key="14">
    <source>
        <dbReference type="SAM" id="MobiDB-lite"/>
    </source>
</evidence>
<comment type="similarity">
    <text evidence="2 12 13">Belongs to the peptidase S8 family.</text>
</comment>
<dbReference type="Pfam" id="PF04900">
    <property type="entry name" value="Fcf1"/>
    <property type="match status" value="1"/>
</dbReference>
<evidence type="ECO:0000256" key="11">
    <source>
        <dbReference type="ARBA" id="ARBA00076388"/>
    </source>
</evidence>
<feature type="active site" description="Charge relay system" evidence="12">
    <location>
        <position position="176"/>
    </location>
</feature>
<feature type="domain" description="Peptidase S8/S53" evidence="16">
    <location>
        <begin position="167"/>
        <end position="415"/>
    </location>
</feature>
<dbReference type="PROSITE" id="PS00136">
    <property type="entry name" value="SUBTILASE_ASP"/>
    <property type="match status" value="1"/>
</dbReference>
<dbReference type="SUPFAM" id="SSF88723">
    <property type="entry name" value="PIN domain-like"/>
    <property type="match status" value="1"/>
</dbReference>
<organism evidence="18 19">
    <name type="scientific">Saccharomyces pastorianus</name>
    <name type="common">Lager yeast</name>
    <name type="synonym">Saccharomyces cerevisiae x Saccharomyces eubayanus</name>
    <dbReference type="NCBI Taxonomy" id="27292"/>
    <lineage>
        <taxon>Eukaryota</taxon>
        <taxon>Fungi</taxon>
        <taxon>Dikarya</taxon>
        <taxon>Ascomycota</taxon>
        <taxon>Saccharomycotina</taxon>
        <taxon>Saccharomycetes</taxon>
        <taxon>Saccharomycetales</taxon>
        <taxon>Saccharomycetaceae</taxon>
        <taxon>Saccharomyces</taxon>
    </lineage>
</organism>
<dbReference type="AlphaFoldDB" id="A0A6C1EF13"/>
<evidence type="ECO:0000256" key="15">
    <source>
        <dbReference type="SAM" id="SignalP"/>
    </source>
</evidence>
<dbReference type="InterPro" id="IPR006984">
    <property type="entry name" value="Fcf1/UTP23"/>
</dbReference>
<comment type="similarity">
    <text evidence="10">Belongs to the UTP23/FCF1 family. UTP23 subfamily.</text>
</comment>
<feature type="active site" description="Charge relay system" evidence="12">
    <location>
        <position position="208"/>
    </location>
</feature>
<dbReference type="Gene3D" id="3.40.50.200">
    <property type="entry name" value="Peptidase S8/S53 domain"/>
    <property type="match status" value="1"/>
</dbReference>
<feature type="domain" description="UTP23 sensor motif region" evidence="17">
    <location>
        <begin position="663"/>
        <end position="682"/>
    </location>
</feature>
<protein>
    <recommendedName>
        <fullName evidence="11">U three protein 23</fullName>
    </recommendedName>
</protein>